<feature type="chain" id="PRO_5029622488" evidence="2">
    <location>
        <begin position="27"/>
        <end position="146"/>
    </location>
</feature>
<evidence type="ECO:0000256" key="2">
    <source>
        <dbReference type="SAM" id="SignalP"/>
    </source>
</evidence>
<dbReference type="AlphaFoldDB" id="A0A7I8IUX9"/>
<feature type="region of interest" description="Disordered" evidence="1">
    <location>
        <begin position="122"/>
        <end position="146"/>
    </location>
</feature>
<dbReference type="EMBL" id="LR743593">
    <property type="protein sequence ID" value="CAA2621242.1"/>
    <property type="molecule type" value="Genomic_DNA"/>
</dbReference>
<reference evidence="3 4" key="1">
    <citation type="submission" date="2019-12" db="EMBL/GenBank/DDBJ databases">
        <authorList>
            <person name="Scholz U."/>
            <person name="Mascher M."/>
            <person name="Fiebig A."/>
        </authorList>
    </citation>
    <scope>NUCLEOTIDE SEQUENCE</scope>
</reference>
<evidence type="ECO:0000256" key="1">
    <source>
        <dbReference type="SAM" id="MobiDB-lite"/>
    </source>
</evidence>
<gene>
    <name evidence="3" type="ORF">SI7747_06007356</name>
</gene>
<evidence type="ECO:0000313" key="4">
    <source>
        <dbReference type="Proteomes" id="UP001189122"/>
    </source>
</evidence>
<dbReference type="Proteomes" id="UP001189122">
    <property type="component" value="Unassembled WGS sequence"/>
</dbReference>
<keyword evidence="2" id="KW-0732">Signal</keyword>
<protein>
    <submittedName>
        <fullName evidence="3">Uncharacterized protein</fullName>
    </submittedName>
</protein>
<proteinExistence type="predicted"/>
<dbReference type="EMBL" id="CACRZD030000006">
    <property type="protein sequence ID" value="CAA6660957.1"/>
    <property type="molecule type" value="Genomic_DNA"/>
</dbReference>
<evidence type="ECO:0000313" key="3">
    <source>
        <dbReference type="EMBL" id="CAA2621242.1"/>
    </source>
</evidence>
<organism evidence="3">
    <name type="scientific">Spirodela intermedia</name>
    <name type="common">Intermediate duckweed</name>
    <dbReference type="NCBI Taxonomy" id="51605"/>
    <lineage>
        <taxon>Eukaryota</taxon>
        <taxon>Viridiplantae</taxon>
        <taxon>Streptophyta</taxon>
        <taxon>Embryophyta</taxon>
        <taxon>Tracheophyta</taxon>
        <taxon>Spermatophyta</taxon>
        <taxon>Magnoliopsida</taxon>
        <taxon>Liliopsida</taxon>
        <taxon>Araceae</taxon>
        <taxon>Lemnoideae</taxon>
        <taxon>Spirodela</taxon>
    </lineage>
</organism>
<keyword evidence="4" id="KW-1185">Reference proteome</keyword>
<feature type="signal peptide" evidence="2">
    <location>
        <begin position="1"/>
        <end position="26"/>
    </location>
</feature>
<sequence>MGSAKAHTVAAVAVVLVLLMSQLASSAVSPSTAAAQTQRADDFRAQVMSGKKKPVGSSLLCCDDCQYLEHFDSYFCNDDTEKECNVGCENCSCRHLLRPLAPETILWIAVLSHAITSSRPPARIPPAEHQGCQAKNKGPGGWPART</sequence>
<accession>A0A7I8IUX9</accession>
<name>A0A7I8IUX9_SPIIN</name>